<dbReference type="PROSITE" id="PS50127">
    <property type="entry name" value="UBC_2"/>
    <property type="match status" value="2"/>
</dbReference>
<accession>A0A835HLV7</accession>
<gene>
    <name evidence="2" type="ORF">IFM89_018739</name>
</gene>
<feature type="domain" description="UBC core" evidence="1">
    <location>
        <begin position="102"/>
        <end position="175"/>
    </location>
</feature>
<proteinExistence type="predicted"/>
<dbReference type="AlphaFoldDB" id="A0A835HLV7"/>
<dbReference type="OrthoDB" id="9978460at2759"/>
<sequence length="354" mass="38903">MSTSKLRSSWANVTGIMALSKKTATTLGGVDDASLVRNEEPNVVDLQATQDDPLAHMYRTDKVKSMKKLLAPGLIHMPCDSSTHELCLVEMQSCVRNGGIAMATKRIMKDFNEVLKDSSSYIAGPVGEDIFQWQARIEGPGESPFAGGVFLVSIKFPREYPLRPPKSISVPDIYNDPSGALSKLRQTGIVCEFQTRFERLANLVNNLPESFLISCFLSGLRDDIRVGIHVLHPATLTEAFELAIHQEESVKKSSPTSYSAGPVGEDMFQCQAKIKGPSNSPFAGGVFSVSVQFPREYPFKPPKVTFCTKVYHPNIDSDGNPNPDDPLVPEIAHVCTNDRAKYESTARSWTLSYA</sequence>
<dbReference type="Gene3D" id="3.10.110.10">
    <property type="entry name" value="Ubiquitin Conjugating Enzyme"/>
    <property type="match status" value="3"/>
</dbReference>
<dbReference type="SUPFAM" id="SSF54495">
    <property type="entry name" value="UBC-like"/>
    <property type="match status" value="2"/>
</dbReference>
<feature type="domain" description="UBC core" evidence="1">
    <location>
        <begin position="233"/>
        <end position="354"/>
    </location>
</feature>
<evidence type="ECO:0000259" key="1">
    <source>
        <dbReference type="PROSITE" id="PS50127"/>
    </source>
</evidence>
<dbReference type="Proteomes" id="UP000631114">
    <property type="component" value="Unassembled WGS sequence"/>
</dbReference>
<evidence type="ECO:0000313" key="3">
    <source>
        <dbReference type="Proteomes" id="UP000631114"/>
    </source>
</evidence>
<dbReference type="CDD" id="cd00195">
    <property type="entry name" value="UBCc_UEV"/>
    <property type="match status" value="1"/>
</dbReference>
<dbReference type="InterPro" id="IPR016135">
    <property type="entry name" value="UBQ-conjugating_enzyme/RWD"/>
</dbReference>
<organism evidence="2 3">
    <name type="scientific">Coptis chinensis</name>
    <dbReference type="NCBI Taxonomy" id="261450"/>
    <lineage>
        <taxon>Eukaryota</taxon>
        <taxon>Viridiplantae</taxon>
        <taxon>Streptophyta</taxon>
        <taxon>Embryophyta</taxon>
        <taxon>Tracheophyta</taxon>
        <taxon>Spermatophyta</taxon>
        <taxon>Magnoliopsida</taxon>
        <taxon>Ranunculales</taxon>
        <taxon>Ranunculaceae</taxon>
        <taxon>Coptidoideae</taxon>
        <taxon>Coptis</taxon>
    </lineage>
</organism>
<dbReference type="PANTHER" id="PTHR24068">
    <property type="entry name" value="UBIQUITIN-CONJUGATING ENZYME E2"/>
    <property type="match status" value="1"/>
</dbReference>
<comment type="caution">
    <text evidence="2">The sequence shown here is derived from an EMBL/GenBank/DDBJ whole genome shotgun (WGS) entry which is preliminary data.</text>
</comment>
<evidence type="ECO:0000313" key="2">
    <source>
        <dbReference type="EMBL" id="KAF9601311.1"/>
    </source>
</evidence>
<dbReference type="InterPro" id="IPR000608">
    <property type="entry name" value="UBC"/>
</dbReference>
<protein>
    <recommendedName>
        <fullName evidence="1">UBC core domain-containing protein</fullName>
    </recommendedName>
</protein>
<dbReference type="EMBL" id="JADFTS010000006">
    <property type="protein sequence ID" value="KAF9601311.1"/>
    <property type="molecule type" value="Genomic_DNA"/>
</dbReference>
<keyword evidence="3" id="KW-1185">Reference proteome</keyword>
<reference evidence="2 3" key="1">
    <citation type="submission" date="2020-10" db="EMBL/GenBank/DDBJ databases">
        <title>The Coptis chinensis genome and diversification of protoberbering-type alkaloids.</title>
        <authorList>
            <person name="Wang B."/>
            <person name="Shu S."/>
            <person name="Song C."/>
            <person name="Liu Y."/>
        </authorList>
    </citation>
    <scope>NUCLEOTIDE SEQUENCE [LARGE SCALE GENOMIC DNA]</scope>
    <source>
        <strain evidence="2">HL-2020</strain>
        <tissue evidence="2">Leaf</tissue>
    </source>
</reference>
<dbReference type="SMART" id="SM00212">
    <property type="entry name" value="UBCc"/>
    <property type="match status" value="1"/>
</dbReference>
<name>A0A835HLV7_9MAGN</name>
<dbReference type="Pfam" id="PF00179">
    <property type="entry name" value="UQ_con"/>
    <property type="match status" value="2"/>
</dbReference>